<dbReference type="PANTHER" id="PTHR35867">
    <property type="entry name" value="PROTEIN RSEC"/>
    <property type="match status" value="1"/>
</dbReference>
<keyword evidence="1" id="KW-0472">Membrane</keyword>
<comment type="caution">
    <text evidence="2">The sequence shown here is derived from an EMBL/GenBank/DDBJ whole genome shotgun (WGS) entry which is preliminary data.</text>
</comment>
<reference evidence="3" key="1">
    <citation type="journal article" date="2019" name="Int. J. Syst. Evol. Microbiol.">
        <title>The Global Catalogue of Microorganisms (GCM) 10K type strain sequencing project: providing services to taxonomists for standard genome sequencing and annotation.</title>
        <authorList>
            <consortium name="The Broad Institute Genomics Platform"/>
            <consortium name="The Broad Institute Genome Sequencing Center for Infectious Disease"/>
            <person name="Wu L."/>
            <person name="Ma J."/>
        </authorList>
    </citation>
    <scope>NUCLEOTIDE SEQUENCE [LARGE SCALE GENOMIC DNA]</scope>
    <source>
        <strain evidence="3">CCUG 54356</strain>
    </source>
</reference>
<organism evidence="2 3">
    <name type="scientific">Microbulbifer celer</name>
    <dbReference type="NCBI Taxonomy" id="435905"/>
    <lineage>
        <taxon>Bacteria</taxon>
        <taxon>Pseudomonadati</taxon>
        <taxon>Pseudomonadota</taxon>
        <taxon>Gammaproteobacteria</taxon>
        <taxon>Cellvibrionales</taxon>
        <taxon>Microbulbiferaceae</taxon>
        <taxon>Microbulbifer</taxon>
    </lineage>
</organism>
<keyword evidence="1" id="KW-0812">Transmembrane</keyword>
<sequence>MIEERGRVVAIESDAVWVETVQRSGCHGCAAKSGCGTGLLGDFWSKASQVRVPASQSQVDDVTLHDTVVIGIHENTLAVSALVVYLLPLLALVGGAMVGESLVFNRWPSGEPGAILGAVSGFVLGGLAVRWYGLRNRNNPAMVPQFLRIERQTPCATTLAEQVVTIVSPK</sequence>
<dbReference type="PIRSF" id="PIRSF004923">
    <property type="entry name" value="RseC"/>
    <property type="match status" value="1"/>
</dbReference>
<protein>
    <submittedName>
        <fullName evidence="2">SoxR reducing system RseC family protein</fullName>
    </submittedName>
</protein>
<dbReference type="PANTHER" id="PTHR35867:SF1">
    <property type="entry name" value="PROTEIN RSEC"/>
    <property type="match status" value="1"/>
</dbReference>
<dbReference type="InterPro" id="IPR007359">
    <property type="entry name" value="SigmaE_reg_RseC_MucC"/>
</dbReference>
<keyword evidence="3" id="KW-1185">Reference proteome</keyword>
<dbReference type="Pfam" id="PF04246">
    <property type="entry name" value="RseC_MucC"/>
    <property type="match status" value="1"/>
</dbReference>
<evidence type="ECO:0000313" key="2">
    <source>
        <dbReference type="EMBL" id="MFD1216272.1"/>
    </source>
</evidence>
<feature type="transmembrane region" description="Helical" evidence="1">
    <location>
        <begin position="113"/>
        <end position="132"/>
    </location>
</feature>
<accession>A0ABW3U766</accession>
<dbReference type="EMBL" id="JBHTLR010000007">
    <property type="protein sequence ID" value="MFD1216272.1"/>
    <property type="molecule type" value="Genomic_DNA"/>
</dbReference>
<feature type="transmembrane region" description="Helical" evidence="1">
    <location>
        <begin position="77"/>
        <end position="98"/>
    </location>
</feature>
<proteinExistence type="predicted"/>
<dbReference type="InterPro" id="IPR026268">
    <property type="entry name" value="RseC"/>
</dbReference>
<evidence type="ECO:0000313" key="3">
    <source>
        <dbReference type="Proteomes" id="UP001597264"/>
    </source>
</evidence>
<evidence type="ECO:0000256" key="1">
    <source>
        <dbReference type="SAM" id="Phobius"/>
    </source>
</evidence>
<keyword evidence="1" id="KW-1133">Transmembrane helix</keyword>
<dbReference type="Proteomes" id="UP001597264">
    <property type="component" value="Unassembled WGS sequence"/>
</dbReference>
<gene>
    <name evidence="2" type="ORF">ACFQ2X_06655</name>
</gene>
<name>A0ABW3U766_9GAMM</name>
<dbReference type="RefSeq" id="WP_230438376.1">
    <property type="nucleotide sequence ID" value="NZ_CP087715.1"/>
</dbReference>